<organism evidence="19 20">
    <name type="scientific">Nyctibius bracteatus</name>
    <name type="common">Rufous potoo</name>
    <dbReference type="NCBI Taxonomy" id="48426"/>
    <lineage>
        <taxon>Eukaryota</taxon>
        <taxon>Metazoa</taxon>
        <taxon>Chordata</taxon>
        <taxon>Craniata</taxon>
        <taxon>Vertebrata</taxon>
        <taxon>Euteleostomi</taxon>
        <taxon>Archelosauria</taxon>
        <taxon>Archosauria</taxon>
        <taxon>Dinosauria</taxon>
        <taxon>Saurischia</taxon>
        <taxon>Theropoda</taxon>
        <taxon>Coelurosauria</taxon>
        <taxon>Aves</taxon>
        <taxon>Neognathae</taxon>
        <taxon>Neoaves</taxon>
        <taxon>Strisores</taxon>
        <taxon>Caprimulgiformes</taxon>
        <taxon>Nyctibiidae</taxon>
        <taxon>Nyctibius</taxon>
    </lineage>
</organism>
<dbReference type="Gene3D" id="2.30.30.140">
    <property type="match status" value="2"/>
</dbReference>
<dbReference type="InterPro" id="IPR002999">
    <property type="entry name" value="Tudor"/>
</dbReference>
<evidence type="ECO:0000256" key="17">
    <source>
        <dbReference type="SAM" id="MobiDB-lite"/>
    </source>
</evidence>
<evidence type="ECO:0000256" key="6">
    <source>
        <dbReference type="ARBA" id="ARBA00022833"/>
    </source>
</evidence>
<keyword evidence="3" id="KW-0479">Metal-binding</keyword>
<evidence type="ECO:0000259" key="18">
    <source>
        <dbReference type="PROSITE" id="PS50157"/>
    </source>
</evidence>
<sequence>MTKHPPNRRGINFEVGAQLEARDRLKNWYPAHIEEIDYEEGKVLIHFKRWNHRYDEWFCWDSPYLRPLEKIQLRKEGLHEEEGCAGFHVNDQVLACWSDCRFYPAKVTSVNKDGTYTVKFYDGVVQTVKNIHVKAFSKDQNIVGNAKPKERGNEIPSSPEKREKFKEQRKATGNAKKDKDEKTLKTEKRVKQPDKEGKLIVISEKGKVSEKNISKNGKEDKENISENDMEYSVDTQIEKKPENDNVKSPQENTKETKRKRGRPPITPPTVNFCSLSKYVEPSSQTLQPITLELRRRKIPKGGELPSKRPRIEKNLSQEKLKNSSDNPERDQIRRRSSRLSSSISHEVLNTDHVTASAEIQPLKDAVSNQKESEKVQLETPVESDQSFSEQGSPGNTSHSTALSTDASLQEEKVEDTESSSVTVRTQEPSAATVTKPCRRADFLASKKAATVDQDHKFRCKFLDCSKSFRKAKLLHYHMKYFHGVEKAAESQQNSVKRNIQTRASLASEKANQERSKRGRSTAGSLSVEEHEKNKERKSKDYGRSKSKKKKRKKKRTKPEYSGSEENTDISLDLSPEKSVVTKCISSNKSSAHPSTLLHCSDSGQHRGKSKANEDDTLSESSMDSFLWSDDDCSQDVDVTTNPDEEVEESDFEIVRCVCEVKEENDFMIQCEECLCWQHGVCMGLLEDNVPEKYTCYVCQDPPGQRSSLKYWYEKEWLSNGHMHGLAFLEENYSHQNAKKIVATHQLLGDVQRVIEVLHGLQLKMSILQNKEHPDLKLWCHPWKHITVDEKIHTKRIIHIEENCCKEETASYRTWNGTVEKPSPIPAVEESYIMSEHCYQKPRAYYPAIEQRLVVETRGSAIDDGVNRIRENGDDALSERFGWNLDREICKMENESKHNYSKVRESVSKKVSPEDAIEMKLLEKDKEGVVNSQLQWQLNLLAHVESLQDEVIHRMDFIEKELDVLESWLDYTGELEPPEPLARLPQLKHCIKQLITDLGKVQQIALCCST</sequence>
<dbReference type="CDD" id="cd20453">
    <property type="entry name" value="Tudor_PHF20"/>
    <property type="match status" value="1"/>
</dbReference>
<dbReference type="InterPro" id="IPR022255">
    <property type="entry name" value="PHF20_AT-hook"/>
</dbReference>
<dbReference type="Pfam" id="PF12618">
    <property type="entry name" value="PHF20_AT-hook"/>
    <property type="match status" value="1"/>
</dbReference>
<dbReference type="Pfam" id="PF18115">
    <property type="entry name" value="Tudor_3"/>
    <property type="match status" value="1"/>
</dbReference>
<keyword evidence="13" id="KW-0804">Transcription</keyword>
<protein>
    <recommendedName>
        <fullName evidence="15">PHD finger protein 20</fullName>
    </recommendedName>
</protein>
<dbReference type="GO" id="GO:0003677">
    <property type="term" value="F:DNA binding"/>
    <property type="evidence" value="ECO:0007669"/>
    <property type="project" value="UniProtKB-KW"/>
</dbReference>
<feature type="region of interest" description="Disordered" evidence="17">
    <location>
        <begin position="142"/>
        <end position="432"/>
    </location>
</feature>
<evidence type="ECO:0000256" key="14">
    <source>
        <dbReference type="ARBA" id="ARBA00023242"/>
    </source>
</evidence>
<name>A0A7K8T4D9_9AVES</name>
<feature type="region of interest" description="Disordered" evidence="17">
    <location>
        <begin position="584"/>
        <end position="620"/>
    </location>
</feature>
<dbReference type="InterPro" id="IPR011011">
    <property type="entry name" value="Znf_FYVE_PHD"/>
</dbReference>
<keyword evidence="20" id="KW-1185">Reference proteome</keyword>
<comment type="subcellular location">
    <subcellularLocation>
        <location evidence="1">Nucleus</location>
    </subcellularLocation>
</comment>
<evidence type="ECO:0000256" key="10">
    <source>
        <dbReference type="ARBA" id="ARBA00023015"/>
    </source>
</evidence>
<evidence type="ECO:0000256" key="8">
    <source>
        <dbReference type="ARBA" id="ARBA00022853"/>
    </source>
</evidence>
<dbReference type="SUPFAM" id="SSF57903">
    <property type="entry name" value="FYVE/PHD zinc finger"/>
    <property type="match status" value="1"/>
</dbReference>
<feature type="compositionally biased region" description="Polar residues" evidence="17">
    <location>
        <begin position="584"/>
        <end position="593"/>
    </location>
</feature>
<dbReference type="GO" id="GO:0071339">
    <property type="term" value="C:MLL1 complex"/>
    <property type="evidence" value="ECO:0007669"/>
    <property type="project" value="TreeGrafter"/>
</dbReference>
<proteinExistence type="predicted"/>
<dbReference type="EMBL" id="VWZB01000522">
    <property type="protein sequence ID" value="NXF36224.1"/>
    <property type="molecule type" value="Genomic_DNA"/>
</dbReference>
<dbReference type="FunFam" id="2.30.30.140:FF:000049">
    <property type="entry name" value="PHD finger protein 20 (Predicted)"/>
    <property type="match status" value="1"/>
</dbReference>
<keyword evidence="4" id="KW-0677">Repeat</keyword>
<keyword evidence="11" id="KW-0238">DNA-binding</keyword>
<feature type="compositionally biased region" description="Basic and acidic residues" evidence="17">
    <location>
        <begin position="527"/>
        <end position="543"/>
    </location>
</feature>
<feature type="compositionally biased region" description="Basic and acidic residues" evidence="17">
    <location>
        <begin position="305"/>
        <end position="333"/>
    </location>
</feature>
<comment type="caution">
    <text evidence="19">The sequence shown here is derived from an EMBL/GenBank/DDBJ whole genome shotgun (WGS) entry which is preliminary data.</text>
</comment>
<dbReference type="SMART" id="SM00333">
    <property type="entry name" value="TUDOR"/>
    <property type="match status" value="2"/>
</dbReference>
<feature type="non-terminal residue" evidence="19">
    <location>
        <position position="1"/>
    </location>
</feature>
<keyword evidence="9" id="KW-0007">Acetylation</keyword>
<dbReference type="PROSITE" id="PS50157">
    <property type="entry name" value="ZINC_FINGER_C2H2_2"/>
    <property type="match status" value="1"/>
</dbReference>
<accession>A0A7K8T4D9</accession>
<evidence type="ECO:0000256" key="7">
    <source>
        <dbReference type="ARBA" id="ARBA00022843"/>
    </source>
</evidence>
<keyword evidence="10" id="KW-0805">Transcription regulation</keyword>
<feature type="non-terminal residue" evidence="19">
    <location>
        <position position="1009"/>
    </location>
</feature>
<evidence type="ECO:0000256" key="1">
    <source>
        <dbReference type="ARBA" id="ARBA00004123"/>
    </source>
</evidence>
<keyword evidence="2" id="KW-0597">Phosphoprotein</keyword>
<dbReference type="GO" id="GO:0008270">
    <property type="term" value="F:zinc ion binding"/>
    <property type="evidence" value="ECO:0007669"/>
    <property type="project" value="UniProtKB-KW"/>
</dbReference>
<evidence type="ECO:0000256" key="2">
    <source>
        <dbReference type="ARBA" id="ARBA00022553"/>
    </source>
</evidence>
<dbReference type="AlphaFoldDB" id="A0A7K8T4D9"/>
<feature type="region of interest" description="Disordered" evidence="17">
    <location>
        <begin position="625"/>
        <end position="644"/>
    </location>
</feature>
<evidence type="ECO:0000313" key="20">
    <source>
        <dbReference type="Proteomes" id="UP000538472"/>
    </source>
</evidence>
<evidence type="ECO:0000256" key="16">
    <source>
        <dbReference type="PROSITE-ProRule" id="PRU00042"/>
    </source>
</evidence>
<evidence type="ECO:0000256" key="4">
    <source>
        <dbReference type="ARBA" id="ARBA00022737"/>
    </source>
</evidence>
<feature type="compositionally biased region" description="Polar residues" evidence="17">
    <location>
        <begin position="382"/>
        <end position="407"/>
    </location>
</feature>
<keyword evidence="12" id="KW-1015">Disulfide bond</keyword>
<dbReference type="PANTHER" id="PTHR15856">
    <property type="entry name" value="PHD FINGER PROTEIN 20-RELATED"/>
    <property type="match status" value="1"/>
</dbReference>
<dbReference type="FunFam" id="2.30.30.140:FF:000043">
    <property type="entry name" value="PHD finger protein 20 (Predicted)"/>
    <property type="match status" value="1"/>
</dbReference>
<dbReference type="InterPro" id="IPR041297">
    <property type="entry name" value="Crb2_Tudor"/>
</dbReference>
<keyword evidence="7" id="KW-0832">Ubl conjugation</keyword>
<keyword evidence="6" id="KW-0862">Zinc</keyword>
<feature type="compositionally biased region" description="Polar residues" evidence="17">
    <location>
        <begin position="418"/>
        <end position="432"/>
    </location>
</feature>
<dbReference type="InterPro" id="IPR043449">
    <property type="entry name" value="PHF20-like"/>
</dbReference>
<dbReference type="GO" id="GO:0044545">
    <property type="term" value="C:NSL complex"/>
    <property type="evidence" value="ECO:0007669"/>
    <property type="project" value="TreeGrafter"/>
</dbReference>
<dbReference type="PANTHER" id="PTHR15856:SF27">
    <property type="entry name" value="PHD FINGER PROTEIN 20"/>
    <property type="match status" value="1"/>
</dbReference>
<keyword evidence="8" id="KW-0156">Chromatin regulator</keyword>
<dbReference type="CDD" id="cd20104">
    <property type="entry name" value="MBT_PHF20L1-like"/>
    <property type="match status" value="1"/>
</dbReference>
<dbReference type="FunFam" id="3.30.40.10:FF:000196">
    <property type="entry name" value="PHD finger protein 20 (Predicted)"/>
    <property type="match status" value="1"/>
</dbReference>
<dbReference type="PROSITE" id="PS00028">
    <property type="entry name" value="ZINC_FINGER_C2H2_1"/>
    <property type="match status" value="1"/>
</dbReference>
<feature type="region of interest" description="Disordered" evidence="17">
    <location>
        <begin position="503"/>
        <end position="569"/>
    </location>
</feature>
<feature type="compositionally biased region" description="Basic and acidic residues" evidence="17">
    <location>
        <begin position="236"/>
        <end position="245"/>
    </location>
</feature>
<keyword evidence="5 16" id="KW-0863">Zinc-finger</keyword>
<dbReference type="Pfam" id="PF20826">
    <property type="entry name" value="PHD_5"/>
    <property type="match status" value="1"/>
</dbReference>
<dbReference type="GO" id="GO:0006357">
    <property type="term" value="P:regulation of transcription by RNA polymerase II"/>
    <property type="evidence" value="ECO:0007669"/>
    <property type="project" value="TreeGrafter"/>
</dbReference>
<feature type="compositionally biased region" description="Basic residues" evidence="17">
    <location>
        <begin position="544"/>
        <end position="556"/>
    </location>
</feature>
<evidence type="ECO:0000256" key="13">
    <source>
        <dbReference type="ARBA" id="ARBA00023163"/>
    </source>
</evidence>
<dbReference type="Gene3D" id="3.30.40.10">
    <property type="entry name" value="Zinc/RING finger domain, C3HC4 (zinc finger)"/>
    <property type="match status" value="1"/>
</dbReference>
<evidence type="ECO:0000256" key="15">
    <source>
        <dbReference type="ARBA" id="ARBA00068742"/>
    </source>
</evidence>
<dbReference type="PROSITE" id="PS01359">
    <property type="entry name" value="ZF_PHD_1"/>
    <property type="match status" value="1"/>
</dbReference>
<feature type="domain" description="C2H2-type" evidence="18">
    <location>
        <begin position="457"/>
        <end position="487"/>
    </location>
</feature>
<dbReference type="InterPro" id="IPR019786">
    <property type="entry name" value="Zinc_finger_PHD-type_CS"/>
</dbReference>
<keyword evidence="14" id="KW-0539">Nucleus</keyword>
<evidence type="ECO:0000256" key="11">
    <source>
        <dbReference type="ARBA" id="ARBA00023125"/>
    </source>
</evidence>
<evidence type="ECO:0000313" key="19">
    <source>
        <dbReference type="EMBL" id="NXF36224.1"/>
    </source>
</evidence>
<evidence type="ECO:0000256" key="5">
    <source>
        <dbReference type="ARBA" id="ARBA00022771"/>
    </source>
</evidence>
<dbReference type="InterPro" id="IPR013083">
    <property type="entry name" value="Znf_RING/FYVE/PHD"/>
</dbReference>
<evidence type="ECO:0000256" key="3">
    <source>
        <dbReference type="ARBA" id="ARBA00022723"/>
    </source>
</evidence>
<gene>
    <name evidence="19" type="primary">Phf20</name>
    <name evidence="19" type="ORF">NYCBRA_R14250</name>
</gene>
<dbReference type="InterPro" id="IPR013087">
    <property type="entry name" value="Znf_C2H2_type"/>
</dbReference>
<evidence type="ECO:0000256" key="9">
    <source>
        <dbReference type="ARBA" id="ARBA00022990"/>
    </source>
</evidence>
<dbReference type="SUPFAM" id="SSF63748">
    <property type="entry name" value="Tudor/PWWP/MBT"/>
    <property type="match status" value="2"/>
</dbReference>
<evidence type="ECO:0000256" key="12">
    <source>
        <dbReference type="ARBA" id="ARBA00023157"/>
    </source>
</evidence>
<dbReference type="Proteomes" id="UP000538472">
    <property type="component" value="Unassembled WGS sequence"/>
</dbReference>
<dbReference type="GO" id="GO:0006325">
    <property type="term" value="P:chromatin organization"/>
    <property type="evidence" value="ECO:0007669"/>
    <property type="project" value="UniProtKB-KW"/>
</dbReference>
<reference evidence="19 20" key="1">
    <citation type="submission" date="2019-09" db="EMBL/GenBank/DDBJ databases">
        <title>Bird 10,000 Genomes (B10K) Project - Family phase.</title>
        <authorList>
            <person name="Zhang G."/>
        </authorList>
    </citation>
    <scope>NUCLEOTIDE SEQUENCE [LARGE SCALE GENOMIC DNA]</scope>
    <source>
        <strain evidence="19">B10K-CU-031-10</strain>
        <tissue evidence="19">Muscle</tissue>
    </source>
</reference>
<feature type="compositionally biased region" description="Basic and acidic residues" evidence="17">
    <location>
        <begin position="147"/>
        <end position="224"/>
    </location>
</feature>